<evidence type="ECO:0000256" key="2">
    <source>
        <dbReference type="ARBA" id="ARBA00022842"/>
    </source>
</evidence>
<keyword evidence="1" id="KW-0479">Metal-binding</keyword>
<evidence type="ECO:0000313" key="5">
    <source>
        <dbReference type="RefSeq" id="XP_023933438.1"/>
    </source>
</evidence>
<keyword evidence="5" id="KW-0808">Transferase</keyword>
<dbReference type="InterPro" id="IPR042086">
    <property type="entry name" value="MeTrfase_capping"/>
</dbReference>
<gene>
    <name evidence="5" type="primary">LOC106152823</name>
</gene>
<organism evidence="4 5">
    <name type="scientific">Lingula anatina</name>
    <name type="common">Brachiopod</name>
    <name type="synonym">Lingula unguis</name>
    <dbReference type="NCBI Taxonomy" id="7574"/>
    <lineage>
        <taxon>Eukaryota</taxon>
        <taxon>Metazoa</taxon>
        <taxon>Spiralia</taxon>
        <taxon>Lophotrochozoa</taxon>
        <taxon>Brachiopoda</taxon>
        <taxon>Linguliformea</taxon>
        <taxon>Lingulata</taxon>
        <taxon>Lingulida</taxon>
        <taxon>Linguloidea</taxon>
        <taxon>Lingulidae</taxon>
        <taxon>Lingula</taxon>
    </lineage>
</organism>
<dbReference type="GO" id="GO:0008168">
    <property type="term" value="F:methyltransferase activity"/>
    <property type="evidence" value="ECO:0007669"/>
    <property type="project" value="UniProtKB-KW"/>
</dbReference>
<reference evidence="5" key="2">
    <citation type="submission" date="2025-08" db="UniProtKB">
        <authorList>
            <consortium name="RefSeq"/>
        </authorList>
    </citation>
    <scope>IDENTIFICATION</scope>
</reference>
<accession>A0A2R2MTI8</accession>
<dbReference type="KEGG" id="lak:106152823"/>
<dbReference type="InterPro" id="IPR005299">
    <property type="entry name" value="MeTrfase_7"/>
</dbReference>
<protein>
    <submittedName>
        <fullName evidence="5">Probable S-adenosylmethionine-dependent methyltransferase At5g38100 isoform X1</fullName>
    </submittedName>
</protein>
<dbReference type="Gene3D" id="1.10.1200.270">
    <property type="entry name" value="Methyltransferase, alpha-helical capping domain"/>
    <property type="match status" value="1"/>
</dbReference>
<dbReference type="GeneID" id="106152823"/>
<dbReference type="InterPro" id="IPR029063">
    <property type="entry name" value="SAM-dependent_MTases_sf"/>
</dbReference>
<feature type="region of interest" description="Disordered" evidence="3">
    <location>
        <begin position="1"/>
        <end position="22"/>
    </location>
</feature>
<dbReference type="AlphaFoldDB" id="A0A2R2MTI8"/>
<evidence type="ECO:0000256" key="1">
    <source>
        <dbReference type="ARBA" id="ARBA00022723"/>
    </source>
</evidence>
<sequence length="412" mass="46352">MSKNLVPGTPGTGSPGLTDAASASDLNDQLCQPRNPIYKLPDKYTGTHFWSANASNHEVLYNFLLPSILEAIGDGSVENTEDPFVVCDYGAGDGGTSMKLMAEIIKGIRKKHGEEKPIVIVYEDQPWNDFKSLFCLSQGLFGDQTSFLPEDENVFVLASGTNFFTRCLPRNYVDLAVSCCAMHWLSKRPCSLAQDIFCRGDLNSEEELEAYKKQAAQDWETILLNRTAELKPGAHFFLVTSASKDGMHSGATRHYTFRITTYLKDLWLTFAKTGRITMEEFVNTNVAYFQRTEDELKAPFLSADSKVSASGFKLMSLEINETIFDISMQLKNKKLLDEEQRVIAHYARKYVNALRGWINAVFMSGLDGRRSKEEKMAIVDNLFSQLEDDVACRPNDFGYDMIVAYIDILKEK</sequence>
<evidence type="ECO:0000313" key="4">
    <source>
        <dbReference type="Proteomes" id="UP000085678"/>
    </source>
</evidence>
<name>A0A2R2MTI8_LINAN</name>
<dbReference type="InParanoid" id="A0A2R2MTI8"/>
<dbReference type="Proteomes" id="UP000085678">
    <property type="component" value="Unplaced"/>
</dbReference>
<proteinExistence type="predicted"/>
<dbReference type="GO" id="GO:0046872">
    <property type="term" value="F:metal ion binding"/>
    <property type="evidence" value="ECO:0007669"/>
    <property type="project" value="UniProtKB-KW"/>
</dbReference>
<keyword evidence="5" id="KW-0489">Methyltransferase</keyword>
<dbReference type="PANTHER" id="PTHR31009">
    <property type="entry name" value="S-ADENOSYL-L-METHIONINE:CARBOXYL METHYLTRANSFERASE FAMILY PROTEIN"/>
    <property type="match status" value="1"/>
</dbReference>
<keyword evidence="4" id="KW-1185">Reference proteome</keyword>
<keyword evidence="2" id="KW-0460">Magnesium</keyword>
<dbReference type="GO" id="GO:0032259">
    <property type="term" value="P:methylation"/>
    <property type="evidence" value="ECO:0007669"/>
    <property type="project" value="UniProtKB-KW"/>
</dbReference>
<dbReference type="Pfam" id="PF03492">
    <property type="entry name" value="Methyltransf_7"/>
    <property type="match status" value="1"/>
</dbReference>
<dbReference type="Gene3D" id="3.40.50.150">
    <property type="entry name" value="Vaccinia Virus protein VP39"/>
    <property type="match status" value="1"/>
</dbReference>
<dbReference type="SUPFAM" id="SSF53335">
    <property type="entry name" value="S-adenosyl-L-methionine-dependent methyltransferases"/>
    <property type="match status" value="1"/>
</dbReference>
<dbReference type="RefSeq" id="XP_023933438.1">
    <property type="nucleotide sequence ID" value="XM_024077670.1"/>
</dbReference>
<reference evidence="5" key="1">
    <citation type="journal article" date="2015" name="Nat. Commun.">
        <title>The Lingula genome provides insights into brachiopod evolution and the origin of phosphate biomineralization.</title>
        <authorList>
            <person name="Luo Y.J."/>
            <person name="Takeuchi T."/>
            <person name="Koyanagi R."/>
            <person name="Yamada L."/>
            <person name="Kanda M."/>
            <person name="Khalturina M."/>
            <person name="Fujie M."/>
            <person name="Yamasaki S.I."/>
            <person name="Endo K."/>
            <person name="Satoh N."/>
        </authorList>
    </citation>
    <scope>NUCLEOTIDE SEQUENCE</scope>
</reference>
<evidence type="ECO:0000256" key="3">
    <source>
        <dbReference type="SAM" id="MobiDB-lite"/>
    </source>
</evidence>
<dbReference type="OrthoDB" id="1890922at2759"/>